<dbReference type="GO" id="GO:0032259">
    <property type="term" value="P:methylation"/>
    <property type="evidence" value="ECO:0007669"/>
    <property type="project" value="UniProtKB-KW"/>
</dbReference>
<dbReference type="AlphaFoldDB" id="A0AA37FA35"/>
<evidence type="ECO:0000256" key="4">
    <source>
        <dbReference type="ARBA" id="ARBA00022679"/>
    </source>
</evidence>
<evidence type="ECO:0000256" key="3">
    <source>
        <dbReference type="ARBA" id="ARBA00022603"/>
    </source>
</evidence>
<protein>
    <recommendedName>
        <fullName evidence="2">site-specific DNA-methyltransferase (adenine-specific)</fullName>
        <ecNumber evidence="2">2.1.1.72</ecNumber>
    </recommendedName>
</protein>
<comment type="similarity">
    <text evidence="1">Belongs to the N(4)/N(6)-methyltransferase family.</text>
</comment>
<keyword evidence="5" id="KW-0949">S-adenosyl-L-methionine</keyword>
<comment type="catalytic activity">
    <reaction evidence="6">
        <text>a 2'-deoxyadenosine in DNA + S-adenosyl-L-methionine = an N(6)-methyl-2'-deoxyadenosine in DNA + S-adenosyl-L-homocysteine + H(+)</text>
        <dbReference type="Rhea" id="RHEA:15197"/>
        <dbReference type="Rhea" id="RHEA-COMP:12418"/>
        <dbReference type="Rhea" id="RHEA-COMP:12419"/>
        <dbReference type="ChEBI" id="CHEBI:15378"/>
        <dbReference type="ChEBI" id="CHEBI:57856"/>
        <dbReference type="ChEBI" id="CHEBI:59789"/>
        <dbReference type="ChEBI" id="CHEBI:90615"/>
        <dbReference type="ChEBI" id="CHEBI:90616"/>
        <dbReference type="EC" id="2.1.1.72"/>
    </reaction>
</comment>
<dbReference type="InterPro" id="IPR012263">
    <property type="entry name" value="M_m6A_EcoRV"/>
</dbReference>
<sequence length="298" mass="33601">MVEPIVKWAGSKKHVIPALLSVFPSSWGAYYEPFVGGALVLSHLYSTGRVTRAVISDTNPDLINLYEVIRDRPDEIRAVMERLSFRNERRYYLSARRRFNRLRLSGGNFVERAALFLYLNRQGYNGLWRVNSRGLYNVPFGNYDTLNIPPWDAVMEFSRMLGSVEIRHMDFEAAVQDAAEGDLVYFDPPSVSSLNSSGSFSHMPGGFSAREQERLLRTVRQLTDRRVMVVVSSPWNEGLVDTYSEFHIMAVQPRGDNGNMAGGRKGMGELIITNYEPAPSALSEYLRPVPLPANSGAR</sequence>
<dbReference type="Proteomes" id="UP000632195">
    <property type="component" value="Unassembled WGS sequence"/>
</dbReference>
<evidence type="ECO:0000256" key="6">
    <source>
        <dbReference type="ARBA" id="ARBA00047942"/>
    </source>
</evidence>
<dbReference type="PRINTS" id="PR00505">
    <property type="entry name" value="D12N6MTFRASE"/>
</dbReference>
<dbReference type="GO" id="GO:0009007">
    <property type="term" value="F:site-specific DNA-methyltransferase (adenine-specific) activity"/>
    <property type="evidence" value="ECO:0007669"/>
    <property type="project" value="UniProtKB-EC"/>
</dbReference>
<dbReference type="InterPro" id="IPR023095">
    <property type="entry name" value="Ade_MeTrfase_dom_2"/>
</dbReference>
<reference evidence="7" key="2">
    <citation type="submission" date="2022-09" db="EMBL/GenBank/DDBJ databases">
        <authorList>
            <person name="Sun Q."/>
            <person name="Ohkuma M."/>
        </authorList>
    </citation>
    <scope>NUCLEOTIDE SEQUENCE</scope>
    <source>
        <strain evidence="7">JCM 13583</strain>
    </source>
</reference>
<evidence type="ECO:0000256" key="1">
    <source>
        <dbReference type="ARBA" id="ARBA00006594"/>
    </source>
</evidence>
<accession>A0AA37FA35</accession>
<dbReference type="GO" id="GO:0043565">
    <property type="term" value="F:sequence-specific DNA binding"/>
    <property type="evidence" value="ECO:0007669"/>
    <property type="project" value="TreeGrafter"/>
</dbReference>
<reference evidence="7" key="1">
    <citation type="journal article" date="2014" name="Int. J. Syst. Evol. Microbiol.">
        <title>Complete genome sequence of Corynebacterium casei LMG S-19264T (=DSM 44701T), isolated from a smear-ripened cheese.</title>
        <authorList>
            <consortium name="US DOE Joint Genome Institute (JGI-PGF)"/>
            <person name="Walter F."/>
            <person name="Albersmeier A."/>
            <person name="Kalinowski J."/>
            <person name="Ruckert C."/>
        </authorList>
    </citation>
    <scope>NUCLEOTIDE SEQUENCE</scope>
    <source>
        <strain evidence="7">JCM 13583</strain>
    </source>
</reference>
<dbReference type="InterPro" id="IPR029063">
    <property type="entry name" value="SAM-dependent_MTases_sf"/>
</dbReference>
<dbReference type="Gene3D" id="1.10.1020.10">
    <property type="entry name" value="Adenine-specific Methyltransferase, Domain 2"/>
    <property type="match status" value="1"/>
</dbReference>
<dbReference type="Pfam" id="PF02086">
    <property type="entry name" value="MethyltransfD12"/>
    <property type="match status" value="1"/>
</dbReference>
<dbReference type="InterPro" id="IPR012327">
    <property type="entry name" value="MeTrfase_D12"/>
</dbReference>
<dbReference type="GO" id="GO:1904047">
    <property type="term" value="F:S-adenosyl-L-methionine binding"/>
    <property type="evidence" value="ECO:0007669"/>
    <property type="project" value="TreeGrafter"/>
</dbReference>
<dbReference type="GO" id="GO:0006298">
    <property type="term" value="P:mismatch repair"/>
    <property type="evidence" value="ECO:0007669"/>
    <property type="project" value="TreeGrafter"/>
</dbReference>
<dbReference type="EC" id="2.1.1.72" evidence="2"/>
<name>A0AA37FA35_9ARCH</name>
<dbReference type="NCBIfam" id="TIGR00571">
    <property type="entry name" value="dam"/>
    <property type="match status" value="1"/>
</dbReference>
<keyword evidence="4" id="KW-0808">Transferase</keyword>
<dbReference type="RefSeq" id="WP_188681832.1">
    <property type="nucleotide sequence ID" value="NZ_BMNY01000004.1"/>
</dbReference>
<dbReference type="GO" id="GO:0009307">
    <property type="term" value="P:DNA restriction-modification system"/>
    <property type="evidence" value="ECO:0007669"/>
    <property type="project" value="InterPro"/>
</dbReference>
<keyword evidence="3" id="KW-0489">Methyltransferase</keyword>
<dbReference type="PIRSF" id="PIRSF000398">
    <property type="entry name" value="M_m6A_EcoRV"/>
    <property type="match status" value="1"/>
</dbReference>
<proteinExistence type="inferred from homology"/>
<dbReference type="Gene3D" id="3.40.50.150">
    <property type="entry name" value="Vaccinia Virus protein VP39"/>
    <property type="match status" value="1"/>
</dbReference>
<dbReference type="PANTHER" id="PTHR30481">
    <property type="entry name" value="DNA ADENINE METHYLASE"/>
    <property type="match status" value="1"/>
</dbReference>
<evidence type="ECO:0000313" key="8">
    <source>
        <dbReference type="Proteomes" id="UP000632195"/>
    </source>
</evidence>
<evidence type="ECO:0000256" key="5">
    <source>
        <dbReference type="ARBA" id="ARBA00022691"/>
    </source>
</evidence>
<dbReference type="EMBL" id="BMNY01000004">
    <property type="protein sequence ID" value="GGM79454.1"/>
    <property type="molecule type" value="Genomic_DNA"/>
</dbReference>
<evidence type="ECO:0000256" key="2">
    <source>
        <dbReference type="ARBA" id="ARBA00011900"/>
    </source>
</evidence>
<dbReference type="PANTHER" id="PTHR30481:SF3">
    <property type="entry name" value="DNA ADENINE METHYLASE"/>
    <property type="match status" value="1"/>
</dbReference>
<comment type="caution">
    <text evidence="7">The sequence shown here is derived from an EMBL/GenBank/DDBJ whole genome shotgun (WGS) entry which is preliminary data.</text>
</comment>
<gene>
    <name evidence="7" type="primary">dam</name>
    <name evidence="7" type="ORF">GCM10007108_17100</name>
</gene>
<keyword evidence="8" id="KW-1185">Reference proteome</keyword>
<evidence type="ECO:0000313" key="7">
    <source>
        <dbReference type="EMBL" id="GGM79454.1"/>
    </source>
</evidence>
<dbReference type="SUPFAM" id="SSF53335">
    <property type="entry name" value="S-adenosyl-L-methionine-dependent methyltransferases"/>
    <property type="match status" value="1"/>
</dbReference>
<organism evidence="7 8">
    <name type="scientific">Thermogymnomonas acidicola</name>
    <dbReference type="NCBI Taxonomy" id="399579"/>
    <lineage>
        <taxon>Archaea</taxon>
        <taxon>Methanobacteriati</taxon>
        <taxon>Thermoplasmatota</taxon>
        <taxon>Thermoplasmata</taxon>
        <taxon>Thermoplasmatales</taxon>
        <taxon>Thermogymnomonas</taxon>
    </lineage>
</organism>